<dbReference type="GO" id="GO:0005737">
    <property type="term" value="C:cytoplasm"/>
    <property type="evidence" value="ECO:0007669"/>
    <property type="project" value="TreeGrafter"/>
</dbReference>
<proteinExistence type="predicted"/>
<dbReference type="PANTHER" id="PTHR28110">
    <property type="entry name" value="TRANSMEMBRANE PROTEIN"/>
    <property type="match status" value="1"/>
</dbReference>
<dbReference type="Proteomes" id="UP001232148">
    <property type="component" value="Unassembled WGS sequence"/>
</dbReference>
<evidence type="ECO:0000313" key="1">
    <source>
        <dbReference type="EMBL" id="KAK2033337.1"/>
    </source>
</evidence>
<evidence type="ECO:0000313" key="2">
    <source>
        <dbReference type="Proteomes" id="UP001232148"/>
    </source>
</evidence>
<name>A0AAD9HS93_9PEZI</name>
<dbReference type="AlphaFoldDB" id="A0AAD9HS93"/>
<keyword evidence="2" id="KW-1185">Reference proteome</keyword>
<dbReference type="EMBL" id="MU842823">
    <property type="protein sequence ID" value="KAK2033337.1"/>
    <property type="molecule type" value="Genomic_DNA"/>
</dbReference>
<reference evidence="1" key="1">
    <citation type="submission" date="2021-06" db="EMBL/GenBank/DDBJ databases">
        <title>Comparative genomics, transcriptomics and evolutionary studies reveal genomic signatures of adaptation to plant cell wall in hemibiotrophic fungi.</title>
        <authorList>
            <consortium name="DOE Joint Genome Institute"/>
            <person name="Baroncelli R."/>
            <person name="Diaz J.F."/>
            <person name="Benocci T."/>
            <person name="Peng M."/>
            <person name="Battaglia E."/>
            <person name="Haridas S."/>
            <person name="Andreopoulos W."/>
            <person name="Labutti K."/>
            <person name="Pangilinan J."/>
            <person name="Floch G.L."/>
            <person name="Makela M.R."/>
            <person name="Henrissat B."/>
            <person name="Grigoriev I.V."/>
            <person name="Crouch J.A."/>
            <person name="De Vries R.P."/>
            <person name="Sukno S.A."/>
            <person name="Thon M.R."/>
        </authorList>
    </citation>
    <scope>NUCLEOTIDE SEQUENCE</scope>
    <source>
        <strain evidence="1">MAFF235873</strain>
    </source>
</reference>
<sequence>MTVPTHLIIVCCHGIWTGGPTNGRAESEWLIAGFQAGETPTFIDHIKAGLAALRDDPASVLVFSGGPTRKETRLSEAESYANLAFANAYFGIFPSSSLDIALFTSRIHTDALALDSYHNVLHSLLLFRRIHDSWPLTLTVVSHAFKKPRIVDGHCAAIGFPLERVRFIGIDPPGMRAATAAAAVAAADADEHQRNTEVSDGDKAGAIAGVQRAVDEWSQDPHGIGTSLAGKRRARNPWGLDDRLFASAEERASSGVATRIVAGHEALVEDAKRPWA</sequence>
<comment type="caution">
    <text evidence="1">The sequence shown here is derived from an EMBL/GenBank/DDBJ whole genome shotgun (WGS) entry which is preliminary data.</text>
</comment>
<dbReference type="InterPro" id="IPR055323">
    <property type="entry name" value="C57A10.07/YOR238W"/>
</dbReference>
<gene>
    <name evidence="1" type="ORF">LX32DRAFT_635515</name>
</gene>
<accession>A0AAD9HS93</accession>
<protein>
    <submittedName>
        <fullName evidence="1">DUF218 domain-containing protein</fullName>
    </submittedName>
</protein>
<organism evidence="1 2">
    <name type="scientific">Colletotrichum zoysiae</name>
    <dbReference type="NCBI Taxonomy" id="1216348"/>
    <lineage>
        <taxon>Eukaryota</taxon>
        <taxon>Fungi</taxon>
        <taxon>Dikarya</taxon>
        <taxon>Ascomycota</taxon>
        <taxon>Pezizomycotina</taxon>
        <taxon>Sordariomycetes</taxon>
        <taxon>Hypocreomycetidae</taxon>
        <taxon>Glomerellales</taxon>
        <taxon>Glomerellaceae</taxon>
        <taxon>Colletotrichum</taxon>
        <taxon>Colletotrichum graminicola species complex</taxon>
    </lineage>
</organism>
<dbReference type="PANTHER" id="PTHR28110:SF1">
    <property type="entry name" value="TRANSMEMBRANE PROTEIN"/>
    <property type="match status" value="1"/>
</dbReference>